<evidence type="ECO:0000259" key="2">
    <source>
        <dbReference type="Pfam" id="PF03107"/>
    </source>
</evidence>
<dbReference type="InterPro" id="IPR004146">
    <property type="entry name" value="DC1"/>
</dbReference>
<dbReference type="EMBL" id="VEPZ02001131">
    <property type="protein sequence ID" value="KAE8692606.1"/>
    <property type="molecule type" value="Genomic_DNA"/>
</dbReference>
<evidence type="ECO:0000256" key="1">
    <source>
        <dbReference type="ARBA" id="ARBA00022737"/>
    </source>
</evidence>
<dbReference type="PANTHER" id="PTHR46288">
    <property type="entry name" value="PHORBOL-ESTER/DAG-TYPE DOMAIN-CONTAINING PROTEIN"/>
    <property type="match status" value="1"/>
</dbReference>
<name>A0A6A2ZM07_HIBSY</name>
<dbReference type="Pfam" id="PF03107">
    <property type="entry name" value="C1_2"/>
    <property type="match status" value="1"/>
</dbReference>
<feature type="domain" description="DC1" evidence="2">
    <location>
        <begin position="98"/>
        <end position="147"/>
    </location>
</feature>
<dbReference type="InterPro" id="IPR046349">
    <property type="entry name" value="C1-like_sf"/>
</dbReference>
<dbReference type="SUPFAM" id="SSF57889">
    <property type="entry name" value="Cysteine-rich domain"/>
    <property type="match status" value="3"/>
</dbReference>
<reference evidence="3" key="1">
    <citation type="submission" date="2019-09" db="EMBL/GenBank/DDBJ databases">
        <title>Draft genome information of white flower Hibiscus syriacus.</title>
        <authorList>
            <person name="Kim Y.-M."/>
        </authorList>
    </citation>
    <scope>NUCLEOTIDE SEQUENCE [LARGE SCALE GENOMIC DNA]</scope>
    <source>
        <strain evidence="3">YM2019G1</strain>
    </source>
</reference>
<keyword evidence="4" id="KW-1185">Reference proteome</keyword>
<comment type="caution">
    <text evidence="3">The sequence shown here is derived from an EMBL/GenBank/DDBJ whole genome shotgun (WGS) entry which is preliminary data.</text>
</comment>
<keyword evidence="1" id="KW-0677">Repeat</keyword>
<gene>
    <name evidence="3" type="ORF">F3Y22_tig00110831pilonHSYRG00156</name>
</gene>
<sequence length="226" mass="25329">MKGGDMEIHHFSNQHPLLFIQDQDSTSEAACCFGCGRSLEGSSCGYGCTECKHYIHKGCAELSGSAGFVYHCASCKLDLLVNCALLHSPIAADFPTCLHEHPLFFVENHNEEIKRDCSGCMKPLSGPLYHCVDCSYPEFFNLHQECAELPLEIKHPYNGKHPLTLLPIPLTHPHNCSCYLCKIQWEGFVYSCSICKLELTPDDVITPPKITISSHKHPWKLLLRLL</sequence>
<dbReference type="PANTHER" id="PTHR46288:SF27">
    <property type="entry name" value="CYSTEINE_HISTIDINE-RICH C1 DOMAIN FAMILY PROTEIN"/>
    <property type="match status" value="1"/>
</dbReference>
<proteinExistence type="predicted"/>
<organism evidence="3 4">
    <name type="scientific">Hibiscus syriacus</name>
    <name type="common">Rose of Sharon</name>
    <dbReference type="NCBI Taxonomy" id="106335"/>
    <lineage>
        <taxon>Eukaryota</taxon>
        <taxon>Viridiplantae</taxon>
        <taxon>Streptophyta</taxon>
        <taxon>Embryophyta</taxon>
        <taxon>Tracheophyta</taxon>
        <taxon>Spermatophyta</taxon>
        <taxon>Magnoliopsida</taxon>
        <taxon>eudicotyledons</taxon>
        <taxon>Gunneridae</taxon>
        <taxon>Pentapetalae</taxon>
        <taxon>rosids</taxon>
        <taxon>malvids</taxon>
        <taxon>Malvales</taxon>
        <taxon>Malvaceae</taxon>
        <taxon>Malvoideae</taxon>
        <taxon>Hibiscus</taxon>
    </lineage>
</organism>
<accession>A0A6A2ZM07</accession>
<evidence type="ECO:0000313" key="4">
    <source>
        <dbReference type="Proteomes" id="UP000436088"/>
    </source>
</evidence>
<evidence type="ECO:0000313" key="3">
    <source>
        <dbReference type="EMBL" id="KAE8692606.1"/>
    </source>
</evidence>
<protein>
    <recommendedName>
        <fullName evidence="2">DC1 domain-containing protein</fullName>
    </recommendedName>
</protein>
<dbReference type="AlphaFoldDB" id="A0A6A2ZM07"/>
<dbReference type="Proteomes" id="UP000436088">
    <property type="component" value="Unassembled WGS sequence"/>
</dbReference>